<name>A0AC61N437_9FIRM</name>
<accession>A0AC61N437</accession>
<evidence type="ECO:0000313" key="2">
    <source>
        <dbReference type="Proteomes" id="UP000595814"/>
    </source>
</evidence>
<keyword evidence="1" id="KW-0418">Kinase</keyword>
<dbReference type="Proteomes" id="UP000595814">
    <property type="component" value="Chromosome"/>
</dbReference>
<dbReference type="EMBL" id="CP066744">
    <property type="protein sequence ID" value="QQK09041.1"/>
    <property type="molecule type" value="Genomic_DNA"/>
</dbReference>
<gene>
    <name evidence="1" type="ORF">JFY71_05765</name>
</gene>
<keyword evidence="2" id="KW-1185">Reference proteome</keyword>
<protein>
    <submittedName>
        <fullName evidence="1">HAMP domain-containing histidine kinase</fullName>
    </submittedName>
</protein>
<keyword evidence="1" id="KW-0808">Transferase</keyword>
<reference evidence="1 2" key="1">
    <citation type="journal article" date="2022" name="Int. J. Syst. Evol. Microbiol.">
        <title>Miniphocaeibacter halophilus sp. nov., an ammonium-tolerant acetate-producing bacterium isolated from a biogas system.</title>
        <authorList>
            <person name="Schnurer A."/>
            <person name="Singh A."/>
            <person name="Bi S."/>
            <person name="Qiao W."/>
            <person name="Westerholm M."/>
        </authorList>
    </citation>
    <scope>NUCLEOTIDE SEQUENCE [LARGE SCALE GENOMIC DNA]</scope>
    <source>
        <strain evidence="1 2">AMB_01</strain>
    </source>
</reference>
<evidence type="ECO:0000313" key="1">
    <source>
        <dbReference type="EMBL" id="QQK09041.1"/>
    </source>
</evidence>
<proteinExistence type="predicted"/>
<sequence>MFKEYIKTKKSEIIIIFSIFLLNYLIMFLSVGVYENYWYTIFLFLFFYLAYFLWGYFKFKEKFKYITNINEDNIVDISPKDILEESYIKKLSDLIKEKNELNSIREKELDRLEEDYSIWIHQAKTPISALSLIIDSMDSELKDDMKQELFKINQYTEMALTNIRLQDINKDLEIETHDLYDLVKNTVRKYALYFNYKGNKLILEDFKRKIVTDEKWFAYALDQVISNAVKYTRNGEVKIFVSDDYLVVEDTGIGIKEEDIPRLFTRGFTGYTGRVKKKATGLGLYMSKKILTTLGSGIHLESEVGKGTKVYIKITEDL</sequence>
<organism evidence="1 2">
    <name type="scientific">Miniphocaeibacter halophilus</name>
    <dbReference type="NCBI Taxonomy" id="2931922"/>
    <lineage>
        <taxon>Bacteria</taxon>
        <taxon>Bacillati</taxon>
        <taxon>Bacillota</taxon>
        <taxon>Tissierellia</taxon>
        <taxon>Tissierellales</taxon>
        <taxon>Peptoniphilaceae</taxon>
        <taxon>Miniphocaeibacter</taxon>
    </lineage>
</organism>